<keyword evidence="1" id="KW-0472">Membrane</keyword>
<accession>A0AAD9KBZ3</accession>
<evidence type="ECO:0000313" key="3">
    <source>
        <dbReference type="Proteomes" id="UP001209878"/>
    </source>
</evidence>
<feature type="non-terminal residue" evidence="2">
    <location>
        <position position="1"/>
    </location>
</feature>
<keyword evidence="1" id="KW-0812">Transmembrane</keyword>
<organism evidence="2 3">
    <name type="scientific">Ridgeia piscesae</name>
    <name type="common">Tubeworm</name>
    <dbReference type="NCBI Taxonomy" id="27915"/>
    <lineage>
        <taxon>Eukaryota</taxon>
        <taxon>Metazoa</taxon>
        <taxon>Spiralia</taxon>
        <taxon>Lophotrochozoa</taxon>
        <taxon>Annelida</taxon>
        <taxon>Polychaeta</taxon>
        <taxon>Sedentaria</taxon>
        <taxon>Canalipalpata</taxon>
        <taxon>Sabellida</taxon>
        <taxon>Siboglinidae</taxon>
        <taxon>Ridgeia</taxon>
    </lineage>
</organism>
<keyword evidence="1" id="KW-1133">Transmembrane helix</keyword>
<protein>
    <submittedName>
        <fullName evidence="2">Uncharacterized protein</fullName>
    </submittedName>
</protein>
<feature type="transmembrane region" description="Helical" evidence="1">
    <location>
        <begin position="272"/>
        <end position="296"/>
    </location>
</feature>
<evidence type="ECO:0000313" key="2">
    <source>
        <dbReference type="EMBL" id="KAK2167653.1"/>
    </source>
</evidence>
<dbReference type="Proteomes" id="UP001209878">
    <property type="component" value="Unassembled WGS sequence"/>
</dbReference>
<dbReference type="AlphaFoldDB" id="A0AAD9KBZ3"/>
<dbReference type="EMBL" id="JAODUO010001265">
    <property type="protein sequence ID" value="KAK2167653.1"/>
    <property type="molecule type" value="Genomic_DNA"/>
</dbReference>
<sequence length="388" mass="42859">IWRPHKDIPQLFTLVGQVTFSARIVPGVVNVSVEGIQLIAQAGDVLGFTNEKNVGPIGFSFREPSSLGVTYVAPLSGRTLPALHESMLFEKTQLPYNFAIGALCDTGVMLPSTTPSVTAAPKSTSSHPASLLIPTIIGEAYLTSSKNYIKTGGDITYIMTNYACPGYGVITSFWAYFVNPGDTEFQIWRRTGSDAVIYKLVQLAESEYIPVRKGDLLGFHNDDDVGLIGFKYARQTVYYTRSGDDVTPKPTPKASAISKKSAYPSWLTDSTFVLTLFVWLLLVTVLSILVCGCFAWRHRQRRRQRKRAQEEAARIPTIRNRTAFAQWLGGMKENDSIDYFNPTIGARSSHNSAGRRINGFDHSPCPANGSVRRGDHNDADRISVDTYM</sequence>
<keyword evidence="3" id="KW-1185">Reference proteome</keyword>
<gene>
    <name evidence="2" type="ORF">NP493_1266g00000</name>
</gene>
<name>A0AAD9KBZ3_RIDPI</name>
<proteinExistence type="predicted"/>
<evidence type="ECO:0000256" key="1">
    <source>
        <dbReference type="SAM" id="Phobius"/>
    </source>
</evidence>
<comment type="caution">
    <text evidence="2">The sequence shown here is derived from an EMBL/GenBank/DDBJ whole genome shotgun (WGS) entry which is preliminary data.</text>
</comment>
<reference evidence="2" key="1">
    <citation type="journal article" date="2023" name="Mol. Biol. Evol.">
        <title>Third-Generation Sequencing Reveals the Adaptive Role of the Epigenome in Three Deep-Sea Polychaetes.</title>
        <authorList>
            <person name="Perez M."/>
            <person name="Aroh O."/>
            <person name="Sun Y."/>
            <person name="Lan Y."/>
            <person name="Juniper S.K."/>
            <person name="Young C.R."/>
            <person name="Angers B."/>
            <person name="Qian P.Y."/>
        </authorList>
    </citation>
    <scope>NUCLEOTIDE SEQUENCE</scope>
    <source>
        <strain evidence="2">R07B-5</strain>
    </source>
</reference>